<evidence type="ECO:0000256" key="1">
    <source>
        <dbReference type="ARBA" id="ARBA00004123"/>
    </source>
</evidence>
<accession>A0AA38U9Y7</accession>
<evidence type="ECO:0000256" key="3">
    <source>
        <dbReference type="ARBA" id="ARBA00018596"/>
    </source>
</evidence>
<proteinExistence type="inferred from homology"/>
<evidence type="ECO:0000256" key="4">
    <source>
        <dbReference type="ARBA" id="ARBA00022705"/>
    </source>
</evidence>
<evidence type="ECO:0000256" key="6">
    <source>
        <dbReference type="PIRNR" id="PIRNR018300"/>
    </source>
</evidence>
<feature type="domain" description="DNA polymerase alpha subunit B OB" evidence="8">
    <location>
        <begin position="202"/>
        <end position="318"/>
    </location>
</feature>
<organism evidence="9 10">
    <name type="scientific">Lentinula raphanica</name>
    <dbReference type="NCBI Taxonomy" id="153919"/>
    <lineage>
        <taxon>Eukaryota</taxon>
        <taxon>Fungi</taxon>
        <taxon>Dikarya</taxon>
        <taxon>Basidiomycota</taxon>
        <taxon>Agaricomycotina</taxon>
        <taxon>Agaricomycetes</taxon>
        <taxon>Agaricomycetidae</taxon>
        <taxon>Agaricales</taxon>
        <taxon>Marasmiineae</taxon>
        <taxon>Omphalotaceae</taxon>
        <taxon>Lentinula</taxon>
    </lineage>
</organism>
<evidence type="ECO:0000256" key="2">
    <source>
        <dbReference type="ARBA" id="ARBA00007299"/>
    </source>
</evidence>
<evidence type="ECO:0000256" key="5">
    <source>
        <dbReference type="ARBA" id="ARBA00023242"/>
    </source>
</evidence>
<comment type="function">
    <text evidence="6">Accessory subunit of the DNA polymerase alpha complex (also known as the alpha DNA polymerase-primase complex) which plays an essential role in the initiation of DNA synthesis.</text>
</comment>
<dbReference type="GO" id="GO:0003677">
    <property type="term" value="F:DNA binding"/>
    <property type="evidence" value="ECO:0007669"/>
    <property type="project" value="InterPro"/>
</dbReference>
<dbReference type="Proteomes" id="UP001163846">
    <property type="component" value="Unassembled WGS sequence"/>
</dbReference>
<feature type="domain" description="DNA polymerase alpha/delta/epsilon subunit B" evidence="7">
    <location>
        <begin position="341"/>
        <end position="569"/>
    </location>
</feature>
<keyword evidence="4 6" id="KW-0235">DNA replication</keyword>
<sequence length="614" mass="67831">MSTASIKEDWLLVSVLKSRQIPNFWQSVRSLLDHINSSSSCIAPGQKICEIYGITPQELQYKWEASIYSHNKNFVSVREAARFTLESLASVRDQIKRELEQGRDSAKKKTKARSLASGVATIDRNKIPFALGRNMHTAQRVSKPQIKIDPETINLGEITVSSRDPTLAGPGQIRFQGPKTDLESRKKRAYRYMFEKTSERGQVLDTRIEEMAELIQQHYGIQELSNPAKLTDNEVYVVGRIVHNLESDAKLTEATLTLETSRRLSDHSGKRISVRLDPALKIRGGAQGAGGLGMFPGAVIGFKGKNGGTSTFSATEILVPPALASSPSMKPSLDDDSYSTMVASGPFTPDTDLRYIPWATFVHALRRTKPGALILIGPFVSAVHPLIQAGEIDETPLELFHRIFLNPLRNFLSLSPGSIVILVPSVRDLISTHTVYPQCEFSKLVTKSDPRIHLVPNPCTFSLNGITFGATSVDVLFHLQKEKVLKRGQEVDSVIPLAPEDTGADPLANDCRQLLQQRSFYPVFPVPVDLSNEVNLDVTHSPDLRLDYETEDVAPDILILPSRFRHFCKSVHSSTAINPSSLIKGVYSTINVSSSAPGKSLKERLQTEVVKMDG</sequence>
<protein>
    <recommendedName>
        <fullName evidence="3 6">DNA polymerase alpha subunit B</fullName>
    </recommendedName>
</protein>
<comment type="caution">
    <text evidence="9">The sequence shown here is derived from an EMBL/GenBank/DDBJ whole genome shotgun (WGS) entry which is preliminary data.</text>
</comment>
<dbReference type="Gene3D" id="3.60.21.60">
    <property type="match status" value="1"/>
</dbReference>
<dbReference type="EMBL" id="MU806519">
    <property type="protein sequence ID" value="KAJ3834525.1"/>
    <property type="molecule type" value="Genomic_DNA"/>
</dbReference>
<dbReference type="InterPro" id="IPR054300">
    <property type="entry name" value="OB_DPOA2"/>
</dbReference>
<keyword evidence="5 6" id="KW-0539">Nucleus</keyword>
<dbReference type="InterPro" id="IPR007185">
    <property type="entry name" value="DNA_pol_a/d/e_bsu"/>
</dbReference>
<dbReference type="PANTHER" id="PTHR23061:SF12">
    <property type="entry name" value="DNA POLYMERASE ALPHA SUBUNIT B"/>
    <property type="match status" value="1"/>
</dbReference>
<dbReference type="GO" id="GO:0005658">
    <property type="term" value="C:alpha DNA polymerase:primase complex"/>
    <property type="evidence" value="ECO:0007669"/>
    <property type="project" value="TreeGrafter"/>
</dbReference>
<dbReference type="PANTHER" id="PTHR23061">
    <property type="entry name" value="DNA POLYMERASE 2 ALPHA 70 KDA SUBUNIT"/>
    <property type="match status" value="1"/>
</dbReference>
<comment type="similarity">
    <text evidence="2 6">Belongs to the DNA polymerase alpha subunit B family.</text>
</comment>
<evidence type="ECO:0000313" key="9">
    <source>
        <dbReference type="EMBL" id="KAJ3834525.1"/>
    </source>
</evidence>
<dbReference type="GO" id="GO:0006270">
    <property type="term" value="P:DNA replication initiation"/>
    <property type="evidence" value="ECO:0007669"/>
    <property type="project" value="TreeGrafter"/>
</dbReference>
<keyword evidence="10" id="KW-1185">Reference proteome</keyword>
<dbReference type="AlphaFoldDB" id="A0AA38U9Y7"/>
<dbReference type="Pfam" id="PF22062">
    <property type="entry name" value="OB_DPOA2"/>
    <property type="match status" value="1"/>
</dbReference>
<reference evidence="9" key="1">
    <citation type="submission" date="2022-08" db="EMBL/GenBank/DDBJ databases">
        <authorList>
            <consortium name="DOE Joint Genome Institute"/>
            <person name="Min B."/>
            <person name="Riley R."/>
            <person name="Sierra-Patev S."/>
            <person name="Naranjo-Ortiz M."/>
            <person name="Looney B."/>
            <person name="Konkel Z."/>
            <person name="Slot J.C."/>
            <person name="Sakamoto Y."/>
            <person name="Steenwyk J.L."/>
            <person name="Rokas A."/>
            <person name="Carro J."/>
            <person name="Camarero S."/>
            <person name="Ferreira P."/>
            <person name="Molpeceres G."/>
            <person name="Ruiz-Duenas F.J."/>
            <person name="Serrano A."/>
            <person name="Henrissat B."/>
            <person name="Drula E."/>
            <person name="Hughes K.W."/>
            <person name="Mata J.L."/>
            <person name="Ishikawa N.K."/>
            <person name="Vargas-Isla R."/>
            <person name="Ushijima S."/>
            <person name="Smith C.A."/>
            <person name="Ahrendt S."/>
            <person name="Andreopoulos W."/>
            <person name="He G."/>
            <person name="Labutti K."/>
            <person name="Lipzen A."/>
            <person name="Ng V."/>
            <person name="Sandor L."/>
            <person name="Barry K."/>
            <person name="Martinez A.T."/>
            <person name="Xiao Y."/>
            <person name="Gibbons J.G."/>
            <person name="Terashima K."/>
            <person name="Hibbett D.S."/>
            <person name="Grigoriev I.V."/>
        </authorList>
    </citation>
    <scope>NUCLEOTIDE SEQUENCE</scope>
    <source>
        <strain evidence="9">TFB9207</strain>
    </source>
</reference>
<dbReference type="PIRSF" id="PIRSF018300">
    <property type="entry name" value="DNA_pol_alph_2"/>
    <property type="match status" value="1"/>
</dbReference>
<name>A0AA38U9Y7_9AGAR</name>
<comment type="subcellular location">
    <subcellularLocation>
        <location evidence="1 6">Nucleus</location>
    </subcellularLocation>
</comment>
<dbReference type="Pfam" id="PF04042">
    <property type="entry name" value="DNA_pol_E_B"/>
    <property type="match status" value="1"/>
</dbReference>
<gene>
    <name evidence="9" type="ORF">F5878DRAFT_544706</name>
</gene>
<evidence type="ECO:0000259" key="7">
    <source>
        <dbReference type="Pfam" id="PF04042"/>
    </source>
</evidence>
<dbReference type="InterPro" id="IPR016722">
    <property type="entry name" value="DNA_pol_alpha_bsu"/>
</dbReference>
<evidence type="ECO:0000259" key="8">
    <source>
        <dbReference type="Pfam" id="PF22062"/>
    </source>
</evidence>
<evidence type="ECO:0000313" key="10">
    <source>
        <dbReference type="Proteomes" id="UP001163846"/>
    </source>
</evidence>